<organism evidence="1 2">
    <name type="scientific">Luteolibacter flavescens</name>
    <dbReference type="NCBI Taxonomy" id="1859460"/>
    <lineage>
        <taxon>Bacteria</taxon>
        <taxon>Pseudomonadati</taxon>
        <taxon>Verrucomicrobiota</taxon>
        <taxon>Verrucomicrobiia</taxon>
        <taxon>Verrucomicrobiales</taxon>
        <taxon>Verrucomicrobiaceae</taxon>
        <taxon>Luteolibacter</taxon>
    </lineage>
</organism>
<dbReference type="EMBL" id="JAPDDS010000003">
    <property type="protein sequence ID" value="MCW1884625.1"/>
    <property type="molecule type" value="Genomic_DNA"/>
</dbReference>
<gene>
    <name evidence="1" type="ORF">OKA04_07760</name>
</gene>
<comment type="caution">
    <text evidence="1">The sequence shown here is derived from an EMBL/GenBank/DDBJ whole genome shotgun (WGS) entry which is preliminary data.</text>
</comment>
<dbReference type="RefSeq" id="WP_264500582.1">
    <property type="nucleotide sequence ID" value="NZ_JAPDDS010000003.1"/>
</dbReference>
<sequence>MPRAKTILSACLLVAVIGGLSWSCREAGKRMARAGWFHGGAGARDASPPVPVRGASTVNVVDRRPDAAANALLRLTHLCEGSIYLASDWETQAEVKSILEGLSAEELAEIFRMMEEDFTHSPLGKSFLLGRLLMEEWVRKDPAAALVAAFRHPRLGPAEAFTSWSMADAASALAWLESESFPAELAKKKDELREAALRPLLGRDFALASAEFLKLPPGGTEWQGRAGLMRGWAADVVHDPALREQLVAFAKTTGHPGDHSRMNDSLLRAWPQEDALGMLTYLNELRDYMETADVPADQRPGFDAMAVGAAIYREYDRPALEWWMERHADQPEVPGALQDAMIQWRAKYPDKVAQWMAEQPPSLQRDAMQASFIPSLATSGKMEEAAQIIQDIADPGLRQSAIERLDYMWSRYDATAAEEWRAGLSENTDGQ</sequence>
<evidence type="ECO:0000313" key="2">
    <source>
        <dbReference type="Proteomes" id="UP001207930"/>
    </source>
</evidence>
<reference evidence="1 2" key="1">
    <citation type="submission" date="2022-10" db="EMBL/GenBank/DDBJ databases">
        <title>Luteolibacter flavescens strain MCCC 1K03193, whole genome shotgun sequencing project.</title>
        <authorList>
            <person name="Zhao G."/>
            <person name="Shen L."/>
        </authorList>
    </citation>
    <scope>NUCLEOTIDE SEQUENCE [LARGE SCALE GENOMIC DNA]</scope>
    <source>
        <strain evidence="1 2">MCCC 1K03193</strain>
    </source>
</reference>
<protein>
    <recommendedName>
        <fullName evidence="3">DUF4034 domain-containing protein</fullName>
    </recommendedName>
</protein>
<name>A0ABT3FM25_9BACT</name>
<accession>A0ABT3FM25</accession>
<evidence type="ECO:0008006" key="3">
    <source>
        <dbReference type="Google" id="ProtNLM"/>
    </source>
</evidence>
<dbReference type="Proteomes" id="UP001207930">
    <property type="component" value="Unassembled WGS sequence"/>
</dbReference>
<proteinExistence type="predicted"/>
<evidence type="ECO:0000313" key="1">
    <source>
        <dbReference type="EMBL" id="MCW1884625.1"/>
    </source>
</evidence>
<keyword evidence="2" id="KW-1185">Reference proteome</keyword>